<accession>A0A1H9E089</accession>
<dbReference type="SUPFAM" id="SSF52540">
    <property type="entry name" value="P-loop containing nucleoside triphosphate hydrolases"/>
    <property type="match status" value="1"/>
</dbReference>
<dbReference type="InterPro" id="IPR000863">
    <property type="entry name" value="Sulfotransferase_dom"/>
</dbReference>
<dbReference type="Gene3D" id="3.40.50.300">
    <property type="entry name" value="P-loop containing nucleotide triphosphate hydrolases"/>
    <property type="match status" value="1"/>
</dbReference>
<dbReference type="PANTHER" id="PTHR10605">
    <property type="entry name" value="HEPARAN SULFATE SULFOTRANSFERASE"/>
    <property type="match status" value="1"/>
</dbReference>
<dbReference type="AlphaFoldDB" id="A0A1H9E089"/>
<dbReference type="RefSeq" id="WP_090166889.1">
    <property type="nucleotide sequence ID" value="NZ_FOFB01000006.1"/>
</dbReference>
<dbReference type="Proteomes" id="UP000199021">
    <property type="component" value="Unassembled WGS sequence"/>
</dbReference>
<dbReference type="OrthoDB" id="981508at2"/>
<keyword evidence="5" id="KW-1185">Reference proteome</keyword>
<dbReference type="InterPro" id="IPR037359">
    <property type="entry name" value="NST/OST"/>
</dbReference>
<evidence type="ECO:0000313" key="4">
    <source>
        <dbReference type="EMBL" id="SEQ18603.1"/>
    </source>
</evidence>
<organism evidence="4 5">
    <name type="scientific">Neolewinella agarilytica</name>
    <dbReference type="NCBI Taxonomy" id="478744"/>
    <lineage>
        <taxon>Bacteria</taxon>
        <taxon>Pseudomonadati</taxon>
        <taxon>Bacteroidota</taxon>
        <taxon>Saprospiria</taxon>
        <taxon>Saprospirales</taxon>
        <taxon>Lewinellaceae</taxon>
        <taxon>Neolewinella</taxon>
    </lineage>
</organism>
<dbReference type="EMBL" id="FOFB01000006">
    <property type="protein sequence ID" value="SEQ18603.1"/>
    <property type="molecule type" value="Genomic_DNA"/>
</dbReference>
<dbReference type="InParanoid" id="A0A1H9E089"/>
<evidence type="ECO:0000256" key="1">
    <source>
        <dbReference type="ARBA" id="ARBA00022679"/>
    </source>
</evidence>
<protein>
    <submittedName>
        <fullName evidence="4">Sulfotransferase domain-containing protein</fullName>
    </submittedName>
</protein>
<dbReference type="Pfam" id="PF00685">
    <property type="entry name" value="Sulfotransfer_1"/>
    <property type="match status" value="1"/>
</dbReference>
<dbReference type="GO" id="GO:0008146">
    <property type="term" value="F:sulfotransferase activity"/>
    <property type="evidence" value="ECO:0007669"/>
    <property type="project" value="InterPro"/>
</dbReference>
<name>A0A1H9E089_9BACT</name>
<reference evidence="5" key="1">
    <citation type="submission" date="2016-10" db="EMBL/GenBank/DDBJ databases">
        <authorList>
            <person name="Varghese N."/>
            <person name="Submissions S."/>
        </authorList>
    </citation>
    <scope>NUCLEOTIDE SEQUENCE [LARGE SCALE GENOMIC DNA]</scope>
    <source>
        <strain evidence="5">DSM 24740</strain>
    </source>
</reference>
<feature type="domain" description="Sulfotransferase" evidence="3">
    <location>
        <begin position="6"/>
        <end position="180"/>
    </location>
</feature>
<proteinExistence type="predicted"/>
<keyword evidence="1 4" id="KW-0808">Transferase</keyword>
<evidence type="ECO:0000256" key="2">
    <source>
        <dbReference type="ARBA" id="ARBA00023180"/>
    </source>
</evidence>
<evidence type="ECO:0000313" key="5">
    <source>
        <dbReference type="Proteomes" id="UP000199021"/>
    </source>
</evidence>
<sequence length="280" mass="32570">MSSQLDFIVIGPGKCGTSWVYKILNQHPEVCVSSAKETLYFEEYFHKGDDWYSKFFKHAESGQLLGEVSNTYVFSKEVPARIKEKYPNVKLVSTIRNPVDRTFSHYLFLRRNGTLSCSFEEALVIRPDLQERGNYHTFFKQYEEHFDRSQIKVLLMEDLRVDNRQYADDLFSFLGVKGRLSDEILNEKVLPASKARSPLVARMVKASAGLVRKLGHPELITKIKYNKRVTGALYGEYKEGEKPVLSPETRKELEEYFSLEVEQLSDWLGRDLKKVWQFSK</sequence>
<dbReference type="STRING" id="478744.SAMN05444359_106184"/>
<gene>
    <name evidence="4" type="ORF">SAMN05444359_106184</name>
</gene>
<dbReference type="PANTHER" id="PTHR10605:SF56">
    <property type="entry name" value="BIFUNCTIONAL HEPARAN SULFATE N-DEACETYLASE_N-SULFOTRANSFERASE"/>
    <property type="match status" value="1"/>
</dbReference>
<keyword evidence="2" id="KW-0325">Glycoprotein</keyword>
<evidence type="ECO:0000259" key="3">
    <source>
        <dbReference type="Pfam" id="PF00685"/>
    </source>
</evidence>
<dbReference type="InterPro" id="IPR027417">
    <property type="entry name" value="P-loop_NTPase"/>
</dbReference>